<keyword evidence="1" id="KW-0732">Signal</keyword>
<feature type="chain" id="PRO_5029673016" description="PQQ-binding-like beta-propeller repeat protein" evidence="1">
    <location>
        <begin position="19"/>
        <end position="639"/>
    </location>
</feature>
<reference evidence="2 3" key="1">
    <citation type="submission" date="2019-09" db="EMBL/GenBank/DDBJ databases">
        <authorList>
            <person name="Cao W.R."/>
        </authorList>
    </citation>
    <scope>NUCLEOTIDE SEQUENCE [LARGE SCALE GENOMIC DNA]</scope>
    <source>
        <strain evidence="3">a4</strain>
    </source>
</reference>
<proteinExistence type="predicted"/>
<dbReference type="Proteomes" id="UP000467305">
    <property type="component" value="Unassembled WGS sequence"/>
</dbReference>
<evidence type="ECO:0008006" key="4">
    <source>
        <dbReference type="Google" id="ProtNLM"/>
    </source>
</evidence>
<evidence type="ECO:0000313" key="2">
    <source>
        <dbReference type="EMBL" id="KAB1158534.1"/>
    </source>
</evidence>
<protein>
    <recommendedName>
        <fullName evidence="4">PQQ-binding-like beta-propeller repeat protein</fullName>
    </recommendedName>
</protein>
<dbReference type="EMBL" id="WAAU01000012">
    <property type="protein sequence ID" value="KAB1158534.1"/>
    <property type="molecule type" value="Genomic_DNA"/>
</dbReference>
<sequence>MKKVIILLFIFSIQSSIAQEVITTKAKIKGKVINSNTGMLIVKTKKEVLAVNPESKKVAWENKELKKVDMDSYKEIPFTPIIIFEKDPLISSKLLSNAFGTKGVSRIILNSINGKILFNSEKHGFKAVNKTLLIPEQDAILVNGLKKKKVVLALYNYDNGKLIWENDLTKSGFFKAVKEAFLDTEKIMLDKHGDIFWLHNKQLLKINKLTGEIVFHQKDVNTIEMNREKDGVFVFTDKIALKKLNEETAIFAKHTNSMEPVWETPIKVVGNIKNTIVDNEKMVVITSKGFNVIDSLGQKQWEKPELLPLIRKIVPIEKGYLVVQEKELNFVNTKGKKQWKKSVRISLMPNENPIHLFNEGEKVLYITPSKANIIDLFTGKALDKEIALNDEGFIVRNLRLKKHFFRIWYDQKKQQFPVYNENELYVFNINDSLPKSSFKFNFKGQIPDLDIREKGYFMHCDNKFYLFDFKGNLIYEREYPSNQHRSFFEKAFGFVQDGLGVYTAAIGFVGSQLNQTFKNVLVTKDLGFLSTMASDVYGTYQSYEGTLGKLTKLNVMDFNSSLMQIFSRYKKGQENNNSLLVTVANDKDDTKKIIRLFVDSGDEKLVTKLNEDQDDFIIDQIENRIFFFTKKTITIEKLN</sequence>
<dbReference type="OrthoDB" id="1489043at2"/>
<gene>
    <name evidence="2" type="ORF">F7018_07910</name>
</gene>
<evidence type="ECO:0000256" key="1">
    <source>
        <dbReference type="SAM" id="SignalP"/>
    </source>
</evidence>
<keyword evidence="3" id="KW-1185">Reference proteome</keyword>
<name>A0A7J5ALS3_9FLAO</name>
<evidence type="ECO:0000313" key="3">
    <source>
        <dbReference type="Proteomes" id="UP000467305"/>
    </source>
</evidence>
<comment type="caution">
    <text evidence="2">The sequence shown here is derived from an EMBL/GenBank/DDBJ whole genome shotgun (WGS) entry which is preliminary data.</text>
</comment>
<dbReference type="AlphaFoldDB" id="A0A7J5ALS3"/>
<organism evidence="2 3">
    <name type="scientific">Tenacibaculum aiptasiae</name>
    <dbReference type="NCBI Taxonomy" id="426481"/>
    <lineage>
        <taxon>Bacteria</taxon>
        <taxon>Pseudomonadati</taxon>
        <taxon>Bacteroidota</taxon>
        <taxon>Flavobacteriia</taxon>
        <taxon>Flavobacteriales</taxon>
        <taxon>Flavobacteriaceae</taxon>
        <taxon>Tenacibaculum</taxon>
    </lineage>
</organism>
<feature type="signal peptide" evidence="1">
    <location>
        <begin position="1"/>
        <end position="18"/>
    </location>
</feature>
<dbReference type="RefSeq" id="WP_150899504.1">
    <property type="nucleotide sequence ID" value="NZ_WAAU01000012.1"/>
</dbReference>
<accession>A0A7J5ALS3</accession>